<evidence type="ECO:0000256" key="5">
    <source>
        <dbReference type="SAM" id="SignalP"/>
    </source>
</evidence>
<dbReference type="GO" id="GO:0009986">
    <property type="term" value="C:cell surface"/>
    <property type="evidence" value="ECO:0007669"/>
    <property type="project" value="InterPro"/>
</dbReference>
<dbReference type="InterPro" id="IPR038479">
    <property type="entry name" value="Transthyretin-like_sf"/>
</dbReference>
<protein>
    <submittedName>
        <fullName evidence="6">Uncharacterized protein</fullName>
    </submittedName>
</protein>
<evidence type="ECO:0000256" key="2">
    <source>
        <dbReference type="ARBA" id="ARBA00010112"/>
    </source>
</evidence>
<dbReference type="PANTHER" id="PTHR21700:SF109">
    <property type="entry name" value="TRANSTHYRETIN-RELATED FAMILY DOMAIN"/>
    <property type="match status" value="1"/>
</dbReference>
<comment type="similarity">
    <text evidence="2">Belongs to the nematode transthyretin-like family.</text>
</comment>
<gene>
    <name evidence="6" type="ORF">CBOVIS_LOCUS1612</name>
</gene>
<dbReference type="OrthoDB" id="5778566at2759"/>
<keyword evidence="3" id="KW-0964">Secreted</keyword>
<dbReference type="GO" id="GO:0005576">
    <property type="term" value="C:extracellular region"/>
    <property type="evidence" value="ECO:0007669"/>
    <property type="project" value="UniProtKB-SubCell"/>
</dbReference>
<dbReference type="PANTHER" id="PTHR21700">
    <property type="entry name" value="TRANSTHYRETIN-LIKE FAMILY PROTEIN-RELATED"/>
    <property type="match status" value="1"/>
</dbReference>
<comment type="subcellular location">
    <subcellularLocation>
        <location evidence="1">Secreted</location>
    </subcellularLocation>
</comment>
<feature type="chain" id="PRO_5035929764" evidence="5">
    <location>
        <begin position="19"/>
        <end position="142"/>
    </location>
</feature>
<evidence type="ECO:0000256" key="4">
    <source>
        <dbReference type="ARBA" id="ARBA00022729"/>
    </source>
</evidence>
<evidence type="ECO:0000256" key="1">
    <source>
        <dbReference type="ARBA" id="ARBA00004613"/>
    </source>
</evidence>
<dbReference type="Pfam" id="PF01060">
    <property type="entry name" value="TTR-52"/>
    <property type="match status" value="1"/>
</dbReference>
<keyword evidence="4 5" id="KW-0732">Signal</keyword>
<comment type="caution">
    <text evidence="6">The sequence shown here is derived from an EMBL/GenBank/DDBJ whole genome shotgun (WGS) entry which is preliminary data.</text>
</comment>
<name>A0A8S1EDD6_9PELO</name>
<dbReference type="Gene3D" id="2.60.40.3330">
    <property type="match status" value="1"/>
</dbReference>
<keyword evidence="7" id="KW-1185">Reference proteome</keyword>
<evidence type="ECO:0000313" key="6">
    <source>
        <dbReference type="EMBL" id="CAB3398328.1"/>
    </source>
</evidence>
<evidence type="ECO:0000256" key="3">
    <source>
        <dbReference type="ARBA" id="ARBA00022525"/>
    </source>
</evidence>
<dbReference type="Proteomes" id="UP000494206">
    <property type="component" value="Unassembled WGS sequence"/>
</dbReference>
<accession>A0A8S1EDD6</accession>
<dbReference type="EMBL" id="CADEPM010000001">
    <property type="protein sequence ID" value="CAB3398328.1"/>
    <property type="molecule type" value="Genomic_DNA"/>
</dbReference>
<reference evidence="6 7" key="1">
    <citation type="submission" date="2020-04" db="EMBL/GenBank/DDBJ databases">
        <authorList>
            <person name="Laetsch R D."/>
            <person name="Stevens L."/>
            <person name="Kumar S."/>
            <person name="Blaxter L. M."/>
        </authorList>
    </citation>
    <scope>NUCLEOTIDE SEQUENCE [LARGE SCALE GENOMIC DNA]</scope>
</reference>
<organism evidence="6 7">
    <name type="scientific">Caenorhabditis bovis</name>
    <dbReference type="NCBI Taxonomy" id="2654633"/>
    <lineage>
        <taxon>Eukaryota</taxon>
        <taxon>Metazoa</taxon>
        <taxon>Ecdysozoa</taxon>
        <taxon>Nematoda</taxon>
        <taxon>Chromadorea</taxon>
        <taxon>Rhabditida</taxon>
        <taxon>Rhabditina</taxon>
        <taxon>Rhabditomorpha</taxon>
        <taxon>Rhabditoidea</taxon>
        <taxon>Rhabditidae</taxon>
        <taxon>Peloderinae</taxon>
        <taxon>Caenorhabditis</taxon>
    </lineage>
</organism>
<dbReference type="InterPro" id="IPR001534">
    <property type="entry name" value="Transthyretin-like"/>
</dbReference>
<sequence>MLKLLVVAFLVLIPLASALLGAVGSKQTVTVIGKLTCNGQPARDVRVKLFEDGTIYDSKLDSVKTSMDGTFRVSGSQRKIRKIDPKINIYHRCNYSGICPKKVTIHVPKNAIAKGNKGADTFDIGILNLANRFPGEGTDCIH</sequence>
<evidence type="ECO:0000313" key="7">
    <source>
        <dbReference type="Proteomes" id="UP000494206"/>
    </source>
</evidence>
<dbReference type="AlphaFoldDB" id="A0A8S1EDD6"/>
<proteinExistence type="inferred from homology"/>
<feature type="signal peptide" evidence="5">
    <location>
        <begin position="1"/>
        <end position="18"/>
    </location>
</feature>